<reference evidence="4" key="1">
    <citation type="submission" date="2018-03" db="EMBL/GenBank/DDBJ databases">
        <authorList>
            <person name="Zecchin S."/>
        </authorList>
    </citation>
    <scope>NUCLEOTIDE SEQUENCE [LARGE SCALE GENOMIC DNA]</scope>
</reference>
<dbReference type="Proteomes" id="UP000245125">
    <property type="component" value="Unassembled WGS sequence"/>
</dbReference>
<feature type="region of interest" description="Disordered" evidence="1">
    <location>
        <begin position="92"/>
        <end position="125"/>
    </location>
</feature>
<organism evidence="3 4">
    <name type="scientific">Candidatus Sulfobium mesophilum</name>
    <dbReference type="NCBI Taxonomy" id="2016548"/>
    <lineage>
        <taxon>Bacteria</taxon>
        <taxon>Pseudomonadati</taxon>
        <taxon>Nitrospirota</taxon>
        <taxon>Nitrospiria</taxon>
        <taxon>Nitrospirales</taxon>
        <taxon>Nitrospiraceae</taxon>
        <taxon>Candidatus Sulfobium</taxon>
    </lineage>
</organism>
<keyword evidence="2" id="KW-0812">Transmembrane</keyword>
<feature type="compositionally biased region" description="Basic and acidic residues" evidence="1">
    <location>
        <begin position="95"/>
        <end position="108"/>
    </location>
</feature>
<gene>
    <name evidence="3" type="ORF">NBG4_230033</name>
</gene>
<proteinExistence type="predicted"/>
<evidence type="ECO:0000313" key="4">
    <source>
        <dbReference type="Proteomes" id="UP000245125"/>
    </source>
</evidence>
<accession>A0A2U3QG83</accession>
<keyword evidence="4" id="KW-1185">Reference proteome</keyword>
<dbReference type="EMBL" id="OUUY01000068">
    <property type="protein sequence ID" value="SPQ00434.1"/>
    <property type="molecule type" value="Genomic_DNA"/>
</dbReference>
<name>A0A2U3QG83_9BACT</name>
<feature type="compositionally biased region" description="Polar residues" evidence="1">
    <location>
        <begin position="111"/>
        <end position="125"/>
    </location>
</feature>
<evidence type="ECO:0000256" key="2">
    <source>
        <dbReference type="SAM" id="Phobius"/>
    </source>
</evidence>
<evidence type="ECO:0000313" key="3">
    <source>
        <dbReference type="EMBL" id="SPQ00434.1"/>
    </source>
</evidence>
<evidence type="ECO:0000256" key="1">
    <source>
        <dbReference type="SAM" id="MobiDB-lite"/>
    </source>
</evidence>
<feature type="transmembrane region" description="Helical" evidence="2">
    <location>
        <begin position="33"/>
        <end position="57"/>
    </location>
</feature>
<dbReference type="AlphaFoldDB" id="A0A2U3QG83"/>
<keyword evidence="2" id="KW-1133">Transmembrane helix</keyword>
<keyword evidence="2" id="KW-0472">Membrane</keyword>
<protein>
    <submittedName>
        <fullName evidence="3">Uncharacterized protein</fullName>
    </submittedName>
</protein>
<sequence>MNIPAVLIFTDGVGLLEALARNKKRKLEVKMKGNAKVGLIFLFFLTLMCLAFVSAGMAATTENDCINGGGYVSEGSGCHFCIGGKFDLSEVNGPVKDKTSDIKSEKKVSPKYSSQGGDSPARNNQ</sequence>